<keyword evidence="2" id="KW-1003">Cell membrane</keyword>
<dbReference type="InterPro" id="IPR007451">
    <property type="entry name" value="HflD"/>
</dbReference>
<evidence type="ECO:0000256" key="4">
    <source>
        <dbReference type="ARBA" id="ARBA00023136"/>
    </source>
</evidence>
<evidence type="ECO:0000313" key="6">
    <source>
        <dbReference type="Proteomes" id="UP000401081"/>
    </source>
</evidence>
<keyword evidence="4" id="KW-0472">Membrane</keyword>
<evidence type="ECO:0000256" key="3">
    <source>
        <dbReference type="ARBA" id="ARBA00022490"/>
    </source>
</evidence>
<gene>
    <name evidence="5" type="primary">hflD_1</name>
    <name evidence="5" type="ORF">NCTC12993_06092</name>
</gene>
<evidence type="ECO:0000313" key="5">
    <source>
        <dbReference type="EMBL" id="VFS81758.1"/>
    </source>
</evidence>
<protein>
    <submittedName>
        <fullName evidence="5">High frequency lysogenization protein HflD</fullName>
    </submittedName>
</protein>
<dbReference type="PANTHER" id="PTHR38100">
    <property type="entry name" value="HIGH FREQUENCY LYSOGENIZATION PROTEIN HFLD"/>
    <property type="match status" value="1"/>
</dbReference>
<comment type="subcellular location">
    <subcellularLocation>
        <location evidence="1">Cytoplasm</location>
    </subcellularLocation>
</comment>
<dbReference type="Pfam" id="PF04356">
    <property type="entry name" value="DUF489"/>
    <property type="match status" value="1"/>
</dbReference>
<dbReference type="Gene3D" id="1.10.3890.10">
    <property type="entry name" value="HflD-like"/>
    <property type="match status" value="1"/>
</dbReference>
<dbReference type="Proteomes" id="UP000401081">
    <property type="component" value="Unassembled WGS sequence"/>
</dbReference>
<evidence type="ECO:0000256" key="1">
    <source>
        <dbReference type="ARBA" id="ARBA00004496"/>
    </source>
</evidence>
<proteinExistence type="predicted"/>
<sequence length="90" mass="9723">MTATRYTFRLTALSISTRTPRWGVFGGSEANLRLGLETLLGVLNASSRQGLNAELTRYTLSLMVLERKLAAAKGAMDTLGNRINGFTTSA</sequence>
<accession>A0A485CAW7</accession>
<evidence type="ECO:0000256" key="2">
    <source>
        <dbReference type="ARBA" id="ARBA00022475"/>
    </source>
</evidence>
<dbReference type="SUPFAM" id="SSF101322">
    <property type="entry name" value="YcfC-like"/>
    <property type="match status" value="1"/>
</dbReference>
<dbReference type="GO" id="GO:0005737">
    <property type="term" value="C:cytoplasm"/>
    <property type="evidence" value="ECO:0007669"/>
    <property type="project" value="UniProtKB-SubCell"/>
</dbReference>
<dbReference type="EMBL" id="CAADJD010000025">
    <property type="protein sequence ID" value="VFS81758.1"/>
    <property type="molecule type" value="Genomic_DNA"/>
</dbReference>
<name>A0A485CAW7_KLUCR</name>
<dbReference type="InterPro" id="IPR035932">
    <property type="entry name" value="HflD-like_sf"/>
</dbReference>
<organism evidence="5 6">
    <name type="scientific">Kluyvera cryocrescens</name>
    <name type="common">Kluyvera citrophila</name>
    <dbReference type="NCBI Taxonomy" id="580"/>
    <lineage>
        <taxon>Bacteria</taxon>
        <taxon>Pseudomonadati</taxon>
        <taxon>Pseudomonadota</taxon>
        <taxon>Gammaproteobacteria</taxon>
        <taxon>Enterobacterales</taxon>
        <taxon>Enterobacteriaceae</taxon>
        <taxon>Kluyvera</taxon>
    </lineage>
</organism>
<keyword evidence="6" id="KW-1185">Reference proteome</keyword>
<keyword evidence="3" id="KW-0963">Cytoplasm</keyword>
<reference evidence="5 6" key="1">
    <citation type="submission" date="2019-03" db="EMBL/GenBank/DDBJ databases">
        <authorList>
            <consortium name="Pathogen Informatics"/>
        </authorList>
    </citation>
    <scope>NUCLEOTIDE SEQUENCE [LARGE SCALE GENOMIC DNA]</scope>
    <source>
        <strain evidence="5 6">NCTC12993</strain>
    </source>
</reference>
<dbReference type="PANTHER" id="PTHR38100:SF1">
    <property type="entry name" value="HIGH FREQUENCY LYSOGENIZATION PROTEIN HFLD"/>
    <property type="match status" value="1"/>
</dbReference>
<dbReference type="AlphaFoldDB" id="A0A485CAW7"/>